<dbReference type="Proteomes" id="UP001165289">
    <property type="component" value="Unassembled WGS sequence"/>
</dbReference>
<protein>
    <submittedName>
        <fullName evidence="3">Uncharacterized protein</fullName>
    </submittedName>
</protein>
<proteinExistence type="predicted"/>
<sequence length="190" mass="20178">MICWILGVIIVSFLETAIMTETTGPERGRGIKEIGTDTTDARRDGAPPDGNRGDLGPGPPAGPLTLTALAIALSQVAPEWSQSPPSAQSSAHKESKSEQEPEPKPDTSPAIQEVLQVSLQVAQSPNKILEPLGDNFLPLADEPIKSEIVSHVAEPDDQDNTPTLIPHEVAQEPGTETNDTKVSKEPLLES</sequence>
<name>A0AAV7KEZ9_9METZ</name>
<evidence type="ECO:0000313" key="4">
    <source>
        <dbReference type="Proteomes" id="UP001165289"/>
    </source>
</evidence>
<evidence type="ECO:0000313" key="3">
    <source>
        <dbReference type="EMBL" id="KAI6659748.1"/>
    </source>
</evidence>
<organism evidence="3 4">
    <name type="scientific">Oopsacas minuta</name>
    <dbReference type="NCBI Taxonomy" id="111878"/>
    <lineage>
        <taxon>Eukaryota</taxon>
        <taxon>Metazoa</taxon>
        <taxon>Porifera</taxon>
        <taxon>Hexactinellida</taxon>
        <taxon>Hexasterophora</taxon>
        <taxon>Lyssacinosida</taxon>
        <taxon>Leucopsacidae</taxon>
        <taxon>Oopsacas</taxon>
    </lineage>
</organism>
<feature type="signal peptide" evidence="2">
    <location>
        <begin position="1"/>
        <end position="19"/>
    </location>
</feature>
<feature type="compositionally biased region" description="Basic and acidic residues" evidence="1">
    <location>
        <begin position="24"/>
        <end position="46"/>
    </location>
</feature>
<dbReference type="AlphaFoldDB" id="A0AAV7KEZ9"/>
<feature type="compositionally biased region" description="Basic and acidic residues" evidence="1">
    <location>
        <begin position="178"/>
        <end position="190"/>
    </location>
</feature>
<feature type="region of interest" description="Disordered" evidence="1">
    <location>
        <begin position="151"/>
        <end position="190"/>
    </location>
</feature>
<evidence type="ECO:0000256" key="2">
    <source>
        <dbReference type="SAM" id="SignalP"/>
    </source>
</evidence>
<evidence type="ECO:0000256" key="1">
    <source>
        <dbReference type="SAM" id="MobiDB-lite"/>
    </source>
</evidence>
<feature type="compositionally biased region" description="Low complexity" evidence="1">
    <location>
        <begin position="81"/>
        <end position="90"/>
    </location>
</feature>
<keyword evidence="4" id="KW-1185">Reference proteome</keyword>
<feature type="region of interest" description="Disordered" evidence="1">
    <location>
        <begin position="24"/>
        <end position="64"/>
    </location>
</feature>
<gene>
    <name evidence="3" type="ORF">LOD99_10681</name>
</gene>
<reference evidence="3 4" key="1">
    <citation type="journal article" date="2023" name="BMC Biol.">
        <title>The compact genome of the sponge Oopsacas minuta (Hexactinellida) is lacking key metazoan core genes.</title>
        <authorList>
            <person name="Santini S."/>
            <person name="Schenkelaars Q."/>
            <person name="Jourda C."/>
            <person name="Duchesne M."/>
            <person name="Belahbib H."/>
            <person name="Rocher C."/>
            <person name="Selva M."/>
            <person name="Riesgo A."/>
            <person name="Vervoort M."/>
            <person name="Leys S.P."/>
            <person name="Kodjabachian L."/>
            <person name="Le Bivic A."/>
            <person name="Borchiellini C."/>
            <person name="Claverie J.M."/>
            <person name="Renard E."/>
        </authorList>
    </citation>
    <scope>NUCLEOTIDE SEQUENCE [LARGE SCALE GENOMIC DNA]</scope>
    <source>
        <strain evidence="3">SPO-2</strain>
    </source>
</reference>
<feature type="region of interest" description="Disordered" evidence="1">
    <location>
        <begin position="77"/>
        <end position="109"/>
    </location>
</feature>
<dbReference type="EMBL" id="JAKMXF010000051">
    <property type="protein sequence ID" value="KAI6659748.1"/>
    <property type="molecule type" value="Genomic_DNA"/>
</dbReference>
<accession>A0AAV7KEZ9</accession>
<feature type="compositionally biased region" description="Basic and acidic residues" evidence="1">
    <location>
        <begin position="91"/>
        <end position="105"/>
    </location>
</feature>
<keyword evidence="2" id="KW-0732">Signal</keyword>
<comment type="caution">
    <text evidence="3">The sequence shown here is derived from an EMBL/GenBank/DDBJ whole genome shotgun (WGS) entry which is preliminary data.</text>
</comment>
<feature type="chain" id="PRO_5043989535" evidence="2">
    <location>
        <begin position="20"/>
        <end position="190"/>
    </location>
</feature>